<protein>
    <submittedName>
        <fullName evidence="2">Uncharacterized protein</fullName>
    </submittedName>
</protein>
<comment type="caution">
    <text evidence="2">The sequence shown here is derived from an EMBL/GenBank/DDBJ whole genome shotgun (WGS) entry which is preliminary data.</text>
</comment>
<reference evidence="2 3" key="2">
    <citation type="journal article" date="2014" name="J. Gen. Appl. Microbiol.">
        <title>The early diverging ascomycetous budding yeast Saitoella complicata has three histone deacetylases belonging to the Clr6, Hos2, and Rpd3 lineages.</title>
        <authorList>
            <person name="Nishida H."/>
            <person name="Matsumoto T."/>
            <person name="Kondo S."/>
            <person name="Hamamoto M."/>
            <person name="Yoshikawa H."/>
        </authorList>
    </citation>
    <scope>NUCLEOTIDE SEQUENCE [LARGE SCALE GENOMIC DNA]</scope>
    <source>
        <strain evidence="2 3">NRRL Y-17804</strain>
    </source>
</reference>
<proteinExistence type="predicted"/>
<dbReference type="AlphaFoldDB" id="A0A0E9NP42"/>
<name>A0A0E9NP42_SAICN</name>
<keyword evidence="3" id="KW-1185">Reference proteome</keyword>
<keyword evidence="1" id="KW-0812">Transmembrane</keyword>
<accession>A0A0E9NP42</accession>
<gene>
    <name evidence="2" type="ORF">G7K_5537-t1</name>
</gene>
<keyword evidence="1" id="KW-0472">Membrane</keyword>
<organism evidence="2 3">
    <name type="scientific">Saitoella complicata (strain BCRC 22490 / CBS 7301 / JCM 7358 / NBRC 10748 / NRRL Y-17804)</name>
    <dbReference type="NCBI Taxonomy" id="698492"/>
    <lineage>
        <taxon>Eukaryota</taxon>
        <taxon>Fungi</taxon>
        <taxon>Dikarya</taxon>
        <taxon>Ascomycota</taxon>
        <taxon>Taphrinomycotina</taxon>
        <taxon>Taphrinomycotina incertae sedis</taxon>
        <taxon>Saitoella</taxon>
    </lineage>
</organism>
<dbReference type="Proteomes" id="UP000033140">
    <property type="component" value="Unassembled WGS sequence"/>
</dbReference>
<evidence type="ECO:0000256" key="1">
    <source>
        <dbReference type="SAM" id="Phobius"/>
    </source>
</evidence>
<reference evidence="2 3" key="1">
    <citation type="journal article" date="2011" name="J. Gen. Appl. Microbiol.">
        <title>Draft genome sequencing of the enigmatic yeast Saitoella complicata.</title>
        <authorList>
            <person name="Nishida H."/>
            <person name="Hamamoto M."/>
            <person name="Sugiyama J."/>
        </authorList>
    </citation>
    <scope>NUCLEOTIDE SEQUENCE [LARGE SCALE GENOMIC DNA]</scope>
    <source>
        <strain evidence="2 3">NRRL Y-17804</strain>
    </source>
</reference>
<sequence>MCAVSFSIAFALSIFKLLPNHNTRLLTNTLPTSTFPSLRVPFSLLNHLQSITMALFKIIKCSKKTAVTFTTVTDTTTETKPKKSFLAKLGKATKKALIKSAELMLVTIPDAIVAVCNDRPDAYKPRPRSATCKGEMKKMLQKREKEAKKAKGEKKRGVKVLVVTDVAEKRNSFDSGYDSCKRASTDAQSGTTTTKKSGISHFTSIRAMKRAELAASRARCDAHNAMVAAECEILGITMTEWLMLQHEKSPAAMAADEKRVRLDGEPRAWQARRSIESRVWIGLWVGYGVYFVVVIWDFFFLEANGRIFCMLSDRHQTEEDSQTPYPLMKHAQERRTTTIDRQI</sequence>
<dbReference type="EMBL" id="BACD03000046">
    <property type="protein sequence ID" value="GAO51436.1"/>
    <property type="molecule type" value="Genomic_DNA"/>
</dbReference>
<evidence type="ECO:0000313" key="3">
    <source>
        <dbReference type="Proteomes" id="UP000033140"/>
    </source>
</evidence>
<keyword evidence="1" id="KW-1133">Transmembrane helix</keyword>
<reference evidence="2 3" key="3">
    <citation type="journal article" date="2015" name="Genome Announc.">
        <title>Draft Genome Sequence of the Archiascomycetous Yeast Saitoella complicata.</title>
        <authorList>
            <person name="Yamauchi K."/>
            <person name="Kondo S."/>
            <person name="Hamamoto M."/>
            <person name="Takahashi Y."/>
            <person name="Ogura Y."/>
            <person name="Hayashi T."/>
            <person name="Nishida H."/>
        </authorList>
    </citation>
    <scope>NUCLEOTIDE SEQUENCE [LARGE SCALE GENOMIC DNA]</scope>
    <source>
        <strain evidence="2 3">NRRL Y-17804</strain>
    </source>
</reference>
<feature type="transmembrane region" description="Helical" evidence="1">
    <location>
        <begin position="279"/>
        <end position="301"/>
    </location>
</feature>
<evidence type="ECO:0000313" key="2">
    <source>
        <dbReference type="EMBL" id="GAO51436.1"/>
    </source>
</evidence>